<organism evidence="2 3">
    <name type="scientific">Streptosporangium minutum</name>
    <dbReference type="NCBI Taxonomy" id="569862"/>
    <lineage>
        <taxon>Bacteria</taxon>
        <taxon>Bacillati</taxon>
        <taxon>Actinomycetota</taxon>
        <taxon>Actinomycetes</taxon>
        <taxon>Streptosporangiales</taxon>
        <taxon>Streptosporangiaceae</taxon>
        <taxon>Streptosporangium</taxon>
    </lineage>
</organism>
<dbReference type="Gene3D" id="2.150.10.10">
    <property type="entry name" value="Serralysin-like metalloprotease, C-terminal"/>
    <property type="match status" value="1"/>
</dbReference>
<dbReference type="SUPFAM" id="SSF51120">
    <property type="entry name" value="beta-Roll"/>
    <property type="match status" value="1"/>
</dbReference>
<proteinExistence type="predicted"/>
<evidence type="ECO:0000313" key="3">
    <source>
        <dbReference type="Proteomes" id="UP000194761"/>
    </source>
</evidence>
<dbReference type="InterPro" id="IPR018511">
    <property type="entry name" value="Hemolysin-typ_Ca-bd_CS"/>
</dbReference>
<dbReference type="PROSITE" id="PS00330">
    <property type="entry name" value="HEMOLYSIN_CALCIUM"/>
    <property type="match status" value="1"/>
</dbReference>
<dbReference type="Proteomes" id="UP000194761">
    <property type="component" value="Unassembled WGS sequence"/>
</dbReference>
<dbReference type="AlphaFoldDB" id="A0A243RG40"/>
<comment type="caution">
    <text evidence="2">The sequence shown here is derived from an EMBL/GenBank/DDBJ whole genome shotgun (WGS) entry which is preliminary data.</text>
</comment>
<reference evidence="2 3" key="1">
    <citation type="submission" date="2017-05" db="EMBL/GenBank/DDBJ databases">
        <title>Biotechnological potential of actinobacteria isolated from South African environments.</title>
        <authorList>
            <person name="Le Roes-Hill M."/>
            <person name="Prins A."/>
            <person name="Durrell K.A."/>
        </authorList>
    </citation>
    <scope>NUCLEOTIDE SEQUENCE [LARGE SCALE GENOMIC DNA]</scope>
    <source>
        <strain evidence="2">M26</strain>
    </source>
</reference>
<name>A0A243RG40_9ACTN</name>
<evidence type="ECO:0000313" key="2">
    <source>
        <dbReference type="EMBL" id="OUC93714.1"/>
    </source>
</evidence>
<accession>A0A243RG40</accession>
<gene>
    <name evidence="2" type="ORF">CA984_25405</name>
</gene>
<dbReference type="InterPro" id="IPR011049">
    <property type="entry name" value="Serralysin-like_metalloprot_C"/>
</dbReference>
<dbReference type="EMBL" id="NGFP01000127">
    <property type="protein sequence ID" value="OUC93714.1"/>
    <property type="molecule type" value="Genomic_DNA"/>
</dbReference>
<keyword evidence="1" id="KW-0732">Signal</keyword>
<dbReference type="RefSeq" id="WP_086576069.1">
    <property type="nucleotide sequence ID" value="NZ_NGFP01000127.1"/>
</dbReference>
<evidence type="ECO:0000256" key="1">
    <source>
        <dbReference type="SAM" id="SignalP"/>
    </source>
</evidence>
<keyword evidence="3" id="KW-1185">Reference proteome</keyword>
<protein>
    <recommendedName>
        <fullName evidence="4">Calcium-binding protein</fullName>
    </recommendedName>
</protein>
<feature type="signal peptide" evidence="1">
    <location>
        <begin position="1"/>
        <end position="30"/>
    </location>
</feature>
<evidence type="ECO:0008006" key="4">
    <source>
        <dbReference type="Google" id="ProtNLM"/>
    </source>
</evidence>
<feature type="chain" id="PRO_5013145511" description="Calcium-binding protein" evidence="1">
    <location>
        <begin position="31"/>
        <end position="173"/>
    </location>
</feature>
<sequence length="173" mass="16627">MSFVHRVVATLAIISAGPMAAAALTIPAQAATSTSVHVSGRTLFIVGTSSGETVNIGVFQGKITVDSTSGVSAGAGCTQSGANVAQCVGTGSGIQFIDASLLGGNDTVTNSTSLQSSILGGAGLDTLNGGSGRDGLNGGSEDDTLIGNGGLDVANGVGGFDVCDAETESGCEA</sequence>